<keyword evidence="1" id="KW-0732">Signal</keyword>
<gene>
    <name evidence="2" type="ORF">Fcan01_11076</name>
</gene>
<accession>A0A226EAM7</accession>
<reference evidence="2 3" key="1">
    <citation type="submission" date="2015-12" db="EMBL/GenBank/DDBJ databases">
        <title>The genome of Folsomia candida.</title>
        <authorList>
            <person name="Faddeeva A."/>
            <person name="Derks M.F."/>
            <person name="Anvar Y."/>
            <person name="Smit S."/>
            <person name="Van Straalen N."/>
            <person name="Roelofs D."/>
        </authorList>
    </citation>
    <scope>NUCLEOTIDE SEQUENCE [LARGE SCALE GENOMIC DNA]</scope>
    <source>
        <strain evidence="2 3">VU population</strain>
        <tissue evidence="2">Whole body</tissue>
    </source>
</reference>
<protein>
    <submittedName>
        <fullName evidence="2">Uncharacterized protein</fullName>
    </submittedName>
</protein>
<feature type="chain" id="PRO_5012285209" evidence="1">
    <location>
        <begin position="23"/>
        <end position="200"/>
    </location>
</feature>
<feature type="signal peptide" evidence="1">
    <location>
        <begin position="1"/>
        <end position="22"/>
    </location>
</feature>
<proteinExistence type="predicted"/>
<keyword evidence="3" id="KW-1185">Reference proteome</keyword>
<evidence type="ECO:0000313" key="3">
    <source>
        <dbReference type="Proteomes" id="UP000198287"/>
    </source>
</evidence>
<dbReference type="AlphaFoldDB" id="A0A226EAM7"/>
<dbReference type="EMBL" id="LNIX01000005">
    <property type="protein sequence ID" value="OXA54563.1"/>
    <property type="molecule type" value="Genomic_DNA"/>
</dbReference>
<organism evidence="2 3">
    <name type="scientific">Folsomia candida</name>
    <name type="common">Springtail</name>
    <dbReference type="NCBI Taxonomy" id="158441"/>
    <lineage>
        <taxon>Eukaryota</taxon>
        <taxon>Metazoa</taxon>
        <taxon>Ecdysozoa</taxon>
        <taxon>Arthropoda</taxon>
        <taxon>Hexapoda</taxon>
        <taxon>Collembola</taxon>
        <taxon>Entomobryomorpha</taxon>
        <taxon>Isotomoidea</taxon>
        <taxon>Isotomidae</taxon>
        <taxon>Proisotominae</taxon>
        <taxon>Folsomia</taxon>
    </lineage>
</organism>
<sequence length="200" mass="20505">MGIKLAINVLLLVAVFQMTCQAAPPKGQGKGKAAAIITKKLKSATPAQLKQYRMMAAKRMAMQPLSTNKDVPLEVQTSAKLALEGINSGKLTGILAKAIPDILQKASAQVGKPAEQMQTIFKSILPNSPRDMVNPLQGTLTFLSANLGGVTNILGSVAGGAPDLLEGTVRSLSGTLGAVTDSLNGSVGSLGNLMGGLLDG</sequence>
<comment type="caution">
    <text evidence="2">The sequence shown here is derived from an EMBL/GenBank/DDBJ whole genome shotgun (WGS) entry which is preliminary data.</text>
</comment>
<dbReference type="Proteomes" id="UP000198287">
    <property type="component" value="Unassembled WGS sequence"/>
</dbReference>
<evidence type="ECO:0000256" key="1">
    <source>
        <dbReference type="SAM" id="SignalP"/>
    </source>
</evidence>
<evidence type="ECO:0000313" key="2">
    <source>
        <dbReference type="EMBL" id="OXA54563.1"/>
    </source>
</evidence>
<name>A0A226EAM7_FOLCA</name>